<dbReference type="AlphaFoldDB" id="A0A098ECJ7"/>
<dbReference type="InterPro" id="IPR014729">
    <property type="entry name" value="Rossmann-like_a/b/a_fold"/>
</dbReference>
<dbReference type="Gene3D" id="3.40.50.620">
    <property type="entry name" value="HUPs"/>
    <property type="match status" value="1"/>
</dbReference>
<name>A0A098ECJ7_9ZZZZ</name>
<dbReference type="EMBL" id="CCXY01000188">
    <property type="protein sequence ID" value="CEG12740.1"/>
    <property type="molecule type" value="Genomic_DNA"/>
</dbReference>
<reference evidence="1" key="1">
    <citation type="submission" date="2014-09" db="EMBL/GenBank/DDBJ databases">
        <authorList>
            <person name="Probst J Alexander"/>
        </authorList>
    </citation>
    <scope>NUCLEOTIDE SEQUENCE</scope>
</reference>
<dbReference type="SUPFAM" id="SSF52374">
    <property type="entry name" value="Nucleotidylyl transferase"/>
    <property type="match status" value="1"/>
</dbReference>
<gene>
    <name evidence="1" type="ORF">MSIBF_A2680012</name>
</gene>
<evidence type="ECO:0000313" key="1">
    <source>
        <dbReference type="EMBL" id="CEG12740.1"/>
    </source>
</evidence>
<organism evidence="1">
    <name type="scientific">groundwater metagenome</name>
    <dbReference type="NCBI Taxonomy" id="717931"/>
    <lineage>
        <taxon>unclassified sequences</taxon>
        <taxon>metagenomes</taxon>
        <taxon>ecological metagenomes</taxon>
    </lineage>
</organism>
<accession>A0A098ECJ7</accession>
<sequence>MDILFPGRFSILTKIHEDIIRHISDKYAAEGKLYIGLRIIVDENFTNYDNPFTFYERKEMFKIVFGEEIAKKKIFLIPLKYGLNVRKDMNEICGKIMYVYTREKMWAYGCKFLGVPTIYENREGFSATNVREKIYEILRKQDKLPEFAEGIDGRLLNFMNDEQILNRLKNFADHPDKNRDKFGLKKWLKILAEGK</sequence>
<proteinExistence type="predicted"/>
<protein>
    <submittedName>
        <fullName evidence="1">Uncharacterized protein</fullName>
    </submittedName>
</protein>